<feature type="transmembrane region" description="Helical" evidence="8">
    <location>
        <begin position="330"/>
        <end position="347"/>
    </location>
</feature>
<dbReference type="InterPro" id="IPR051788">
    <property type="entry name" value="MFS_Transporter"/>
</dbReference>
<dbReference type="InterPro" id="IPR011701">
    <property type="entry name" value="MFS"/>
</dbReference>
<accession>A0A9P5TPU3</accession>
<keyword evidence="3" id="KW-0813">Transport</keyword>
<evidence type="ECO:0000256" key="3">
    <source>
        <dbReference type="ARBA" id="ARBA00022448"/>
    </source>
</evidence>
<evidence type="ECO:0000256" key="8">
    <source>
        <dbReference type="SAM" id="Phobius"/>
    </source>
</evidence>
<comment type="subcellular location">
    <subcellularLocation>
        <location evidence="1">Endomembrane system</location>
        <topology evidence="1">Multi-pass membrane protein</topology>
    </subcellularLocation>
</comment>
<dbReference type="Proteomes" id="UP000724874">
    <property type="component" value="Unassembled WGS sequence"/>
</dbReference>
<dbReference type="PANTHER" id="PTHR23514:SF3">
    <property type="entry name" value="BYPASS OF STOP CODON PROTEIN 6"/>
    <property type="match status" value="1"/>
</dbReference>
<reference evidence="9" key="1">
    <citation type="submission" date="2020-11" db="EMBL/GenBank/DDBJ databases">
        <authorList>
            <consortium name="DOE Joint Genome Institute"/>
            <person name="Ahrendt S."/>
            <person name="Riley R."/>
            <person name="Andreopoulos W."/>
            <person name="LaButti K."/>
            <person name="Pangilinan J."/>
            <person name="Ruiz-duenas F.J."/>
            <person name="Barrasa J.M."/>
            <person name="Sanchez-Garcia M."/>
            <person name="Camarero S."/>
            <person name="Miyauchi S."/>
            <person name="Serrano A."/>
            <person name="Linde D."/>
            <person name="Babiker R."/>
            <person name="Drula E."/>
            <person name="Ayuso-Fernandez I."/>
            <person name="Pacheco R."/>
            <person name="Padilla G."/>
            <person name="Ferreira P."/>
            <person name="Barriuso J."/>
            <person name="Kellner H."/>
            <person name="Castanera R."/>
            <person name="Alfaro M."/>
            <person name="Ramirez L."/>
            <person name="Pisabarro A.G."/>
            <person name="Kuo A."/>
            <person name="Tritt A."/>
            <person name="Lipzen A."/>
            <person name="He G."/>
            <person name="Yan M."/>
            <person name="Ng V."/>
            <person name="Cullen D."/>
            <person name="Martin F."/>
            <person name="Rosso M.-N."/>
            <person name="Henrissat B."/>
            <person name="Hibbett D."/>
            <person name="Martinez A.T."/>
            <person name="Grigoriev I.V."/>
        </authorList>
    </citation>
    <scope>NUCLEOTIDE SEQUENCE</scope>
    <source>
        <strain evidence="9">AH 44721</strain>
    </source>
</reference>
<dbReference type="OrthoDB" id="413079at2759"/>
<evidence type="ECO:0000256" key="1">
    <source>
        <dbReference type="ARBA" id="ARBA00004127"/>
    </source>
</evidence>
<proteinExistence type="inferred from homology"/>
<feature type="transmembrane region" description="Helical" evidence="8">
    <location>
        <begin position="242"/>
        <end position="265"/>
    </location>
</feature>
<name>A0A9P5TPU3_GYMJU</name>
<dbReference type="Pfam" id="PF07690">
    <property type="entry name" value="MFS_1"/>
    <property type="match status" value="1"/>
</dbReference>
<dbReference type="GO" id="GO:0022857">
    <property type="term" value="F:transmembrane transporter activity"/>
    <property type="evidence" value="ECO:0007669"/>
    <property type="project" value="InterPro"/>
</dbReference>
<keyword evidence="6 8" id="KW-0472">Membrane</keyword>
<keyword evidence="4 8" id="KW-0812">Transmembrane</keyword>
<evidence type="ECO:0000256" key="4">
    <source>
        <dbReference type="ARBA" id="ARBA00022692"/>
    </source>
</evidence>
<evidence type="ECO:0000313" key="10">
    <source>
        <dbReference type="Proteomes" id="UP000724874"/>
    </source>
</evidence>
<dbReference type="GO" id="GO:0016020">
    <property type="term" value="C:membrane"/>
    <property type="evidence" value="ECO:0007669"/>
    <property type="project" value="TreeGrafter"/>
</dbReference>
<dbReference type="Gene3D" id="1.20.1250.20">
    <property type="entry name" value="MFS general substrate transporter like domains"/>
    <property type="match status" value="1"/>
</dbReference>
<sequence length="425" mass="45641">MDAGKQGRVPPSSSTDEYEKENVGLHVDRVITPTEEKELIDPKLDLRTPQEKKTSYLQFITLCWTLVLGDGTMGPPGFMIGSILNMYITPRLGFGKTLVLGSLLQVSAYCIQSPGPPFPAFLLGYAIAGASLSLQDAQANGFVANLKHNAKSKMGMLHACYGFGLFAAPFASTQFAQQPRWSFQFLVSLGMAIMNTILQIITFRFKSLDECLTLGGEPETEKSDSNEGSLFMHVMKSRTTQFIAFFIAAHLGVGAALGGWIVTYIIRVRGGGPSSGYISAGVSGGSMIGRVALLKLNKKLGERNAVFVYSAVCFGLEIIAWRVPSLVGDAIAVCFIGLLLGPMYPMAMNQASQLLPGWMLTGSIGWIAGFGQTGSALVPFVTGVISNKYGLESLPPVTEFDSRCFGIKVDRNDGAHGIDVGFDTK</sequence>
<evidence type="ECO:0000256" key="2">
    <source>
        <dbReference type="ARBA" id="ARBA00008335"/>
    </source>
</evidence>
<feature type="transmembrane region" description="Helical" evidence="8">
    <location>
        <begin position="181"/>
        <end position="198"/>
    </location>
</feature>
<keyword evidence="10" id="KW-1185">Reference proteome</keyword>
<evidence type="ECO:0000256" key="7">
    <source>
        <dbReference type="SAM" id="MobiDB-lite"/>
    </source>
</evidence>
<evidence type="ECO:0000313" key="9">
    <source>
        <dbReference type="EMBL" id="KAF8903902.1"/>
    </source>
</evidence>
<dbReference type="PANTHER" id="PTHR23514">
    <property type="entry name" value="BYPASS OF STOP CODON PROTEIN 6"/>
    <property type="match status" value="1"/>
</dbReference>
<feature type="transmembrane region" description="Helical" evidence="8">
    <location>
        <begin position="306"/>
        <end position="324"/>
    </location>
</feature>
<dbReference type="GO" id="GO:0012505">
    <property type="term" value="C:endomembrane system"/>
    <property type="evidence" value="ECO:0007669"/>
    <property type="project" value="UniProtKB-SubCell"/>
</dbReference>
<protein>
    <submittedName>
        <fullName evidence="9">Major facilitator superfamily domain-containing protein</fullName>
    </submittedName>
</protein>
<evidence type="ECO:0000256" key="5">
    <source>
        <dbReference type="ARBA" id="ARBA00022989"/>
    </source>
</evidence>
<feature type="region of interest" description="Disordered" evidence="7">
    <location>
        <begin position="1"/>
        <end position="27"/>
    </location>
</feature>
<gene>
    <name evidence="9" type="ORF">CPB84DRAFT_1823742</name>
</gene>
<evidence type="ECO:0000256" key="6">
    <source>
        <dbReference type="ARBA" id="ARBA00023136"/>
    </source>
</evidence>
<comment type="caution">
    <text evidence="9">The sequence shown here is derived from an EMBL/GenBank/DDBJ whole genome shotgun (WGS) entry which is preliminary data.</text>
</comment>
<dbReference type="InterPro" id="IPR036259">
    <property type="entry name" value="MFS_trans_sf"/>
</dbReference>
<dbReference type="AlphaFoldDB" id="A0A9P5TPU3"/>
<comment type="similarity">
    <text evidence="2">Belongs to the major facilitator superfamily.</text>
</comment>
<keyword evidence="5 8" id="KW-1133">Transmembrane helix</keyword>
<dbReference type="SUPFAM" id="SSF103473">
    <property type="entry name" value="MFS general substrate transporter"/>
    <property type="match status" value="1"/>
</dbReference>
<organism evidence="9 10">
    <name type="scientific">Gymnopilus junonius</name>
    <name type="common">Spectacular rustgill mushroom</name>
    <name type="synonym">Gymnopilus spectabilis subsp. junonius</name>
    <dbReference type="NCBI Taxonomy" id="109634"/>
    <lineage>
        <taxon>Eukaryota</taxon>
        <taxon>Fungi</taxon>
        <taxon>Dikarya</taxon>
        <taxon>Basidiomycota</taxon>
        <taxon>Agaricomycotina</taxon>
        <taxon>Agaricomycetes</taxon>
        <taxon>Agaricomycetidae</taxon>
        <taxon>Agaricales</taxon>
        <taxon>Agaricineae</taxon>
        <taxon>Hymenogastraceae</taxon>
        <taxon>Gymnopilus</taxon>
    </lineage>
</organism>
<feature type="transmembrane region" description="Helical" evidence="8">
    <location>
        <begin position="156"/>
        <end position="175"/>
    </location>
</feature>
<dbReference type="EMBL" id="JADNYJ010000028">
    <property type="protein sequence ID" value="KAF8903902.1"/>
    <property type="molecule type" value="Genomic_DNA"/>
</dbReference>